<feature type="signal peptide" evidence="5">
    <location>
        <begin position="1"/>
        <end position="29"/>
    </location>
</feature>
<dbReference type="KEGG" id="salf:SMD44_02462"/>
<dbReference type="EMBL" id="CP021748">
    <property type="protein sequence ID" value="ARX83048.1"/>
    <property type="molecule type" value="Genomic_DNA"/>
</dbReference>
<dbReference type="RefSeq" id="WP_237307128.1">
    <property type="nucleotide sequence ID" value="NZ_CP021748.1"/>
</dbReference>
<dbReference type="STRING" id="67267.GCA_000716675_08119"/>
<name>A0A1Z1W9H6_9ACTN</name>
<evidence type="ECO:0000313" key="7">
    <source>
        <dbReference type="Proteomes" id="UP000195880"/>
    </source>
</evidence>
<comment type="subcellular location">
    <subcellularLocation>
        <location evidence="1">Cell envelope</location>
    </subcellularLocation>
</comment>
<evidence type="ECO:0000256" key="3">
    <source>
        <dbReference type="ARBA" id="ARBA00022448"/>
    </source>
</evidence>
<dbReference type="InterPro" id="IPR050490">
    <property type="entry name" value="Bact_solute-bd_prot1"/>
</dbReference>
<dbReference type="Gene3D" id="3.40.190.10">
    <property type="entry name" value="Periplasmic binding protein-like II"/>
    <property type="match status" value="1"/>
</dbReference>
<keyword evidence="7" id="KW-1185">Reference proteome</keyword>
<keyword evidence="4 5" id="KW-0732">Signal</keyword>
<feature type="chain" id="PRO_5013368863" evidence="5">
    <location>
        <begin position="30"/>
        <end position="558"/>
    </location>
</feature>
<comment type="similarity">
    <text evidence="2">Belongs to the bacterial solute-binding protein 1 family.</text>
</comment>
<dbReference type="GO" id="GO:0030313">
    <property type="term" value="C:cell envelope"/>
    <property type="evidence" value="ECO:0007669"/>
    <property type="project" value="UniProtKB-SubCell"/>
</dbReference>
<dbReference type="InterPro" id="IPR006311">
    <property type="entry name" value="TAT_signal"/>
</dbReference>
<evidence type="ECO:0000256" key="1">
    <source>
        <dbReference type="ARBA" id="ARBA00004196"/>
    </source>
</evidence>
<keyword evidence="3" id="KW-0813">Transport</keyword>
<reference evidence="6 7" key="1">
    <citation type="submission" date="2017-05" db="EMBL/GenBank/DDBJ databases">
        <title>Streptomyces alboflavus Genome sequencing and assembly.</title>
        <authorList>
            <person name="Wang Y."/>
            <person name="Du B."/>
            <person name="Ding Y."/>
            <person name="Liu H."/>
            <person name="Hou Q."/>
            <person name="Liu K."/>
            <person name="Wang C."/>
            <person name="Yao L."/>
        </authorList>
    </citation>
    <scope>NUCLEOTIDE SEQUENCE [LARGE SCALE GENOMIC DNA]</scope>
    <source>
        <strain evidence="6 7">MDJK44</strain>
    </source>
</reference>
<dbReference type="SUPFAM" id="SSF53850">
    <property type="entry name" value="Periplasmic binding protein-like II"/>
    <property type="match status" value="1"/>
</dbReference>
<dbReference type="Pfam" id="PF01547">
    <property type="entry name" value="SBP_bac_1"/>
    <property type="match status" value="1"/>
</dbReference>
<accession>A0A1Z1W9H6</accession>
<gene>
    <name evidence="6" type="ORF">SMD44_02462</name>
</gene>
<evidence type="ECO:0000256" key="4">
    <source>
        <dbReference type="ARBA" id="ARBA00022729"/>
    </source>
</evidence>
<dbReference type="PANTHER" id="PTHR43649:SF31">
    <property type="entry name" value="SN-GLYCEROL-3-PHOSPHATE-BINDING PERIPLASMIC PROTEIN UGPB"/>
    <property type="match status" value="1"/>
</dbReference>
<protein>
    <submittedName>
        <fullName evidence="6">Sugar ABC transporter substrate-binding protein</fullName>
    </submittedName>
</protein>
<dbReference type="AlphaFoldDB" id="A0A1Z1W9H6"/>
<dbReference type="eggNOG" id="COG1653">
    <property type="taxonomic scope" value="Bacteria"/>
</dbReference>
<proteinExistence type="inferred from homology"/>
<evidence type="ECO:0000313" key="6">
    <source>
        <dbReference type="EMBL" id="ARX83048.1"/>
    </source>
</evidence>
<dbReference type="Proteomes" id="UP000195880">
    <property type="component" value="Chromosome"/>
</dbReference>
<evidence type="ECO:0000256" key="2">
    <source>
        <dbReference type="ARBA" id="ARBA00008520"/>
    </source>
</evidence>
<organism evidence="6 7">
    <name type="scientific">Streptomyces alboflavus</name>
    <dbReference type="NCBI Taxonomy" id="67267"/>
    <lineage>
        <taxon>Bacteria</taxon>
        <taxon>Bacillati</taxon>
        <taxon>Actinomycetota</taxon>
        <taxon>Actinomycetes</taxon>
        <taxon>Kitasatosporales</taxon>
        <taxon>Streptomycetaceae</taxon>
        <taxon>Streptomyces</taxon>
    </lineage>
</organism>
<dbReference type="PROSITE" id="PS51318">
    <property type="entry name" value="TAT"/>
    <property type="match status" value="1"/>
</dbReference>
<dbReference type="PANTHER" id="PTHR43649">
    <property type="entry name" value="ARABINOSE-BINDING PROTEIN-RELATED"/>
    <property type="match status" value="1"/>
</dbReference>
<evidence type="ECO:0000256" key="5">
    <source>
        <dbReference type="SAM" id="SignalP"/>
    </source>
</evidence>
<sequence length="558" mass="60521">MSGSQGSSRSPLGRRTLLRSIAVGGAALAAPSVLTACSTGSGGGGDVSNAGKKMAPWPAYTPTRGPAPDLAPSTAGVQAGFTSYPRRLVTATDGKPGTGKEKIRVLSITYGTPPKPAGSNKYWQAMNEALGVEVEFTVVPDADFRSKMATLMAGDSEDLPDLINIGGGYVLPREAQFVKARCADLSEYLSGDAIKDYPNLAGIPTYAWEGMGRIGGRIYGLPVERAKVQGAMFVNREAFDKAGYRPGMSASDFRAMAKEGSGGGKHMLGTSTVSYYSYLYHGMWHGAPNEWRIKDGRITPMYGTEEFKAALEFMARLRADGAYNSDATSISQVDLKTQFYNGTVRSMTDGWGAVLSNAQGIKDAYTLDAAVPYEVPGASPVYQQNRGCFGYTVVKKASKERVRLMLRVLNWLASPFGSKEYQLMHYGVEGTHFRFDKAGDPIPTERGLVESRTNLPFPYLMDAPQPLYFPGQAELTKRLHAWEKKVVPLLVPNDRWGLQSATFNRVGASLQQIVEDGVTAVVSGRKSLSSWDDVHRKWRSQGGDKCAEEFAEEYEAAH</sequence>
<dbReference type="InterPro" id="IPR006059">
    <property type="entry name" value="SBP"/>
</dbReference>